<keyword evidence="5" id="KW-1185">Reference proteome</keyword>
<dbReference type="InterPro" id="IPR012337">
    <property type="entry name" value="RNaseH-like_sf"/>
</dbReference>
<gene>
    <name evidence="4" type="ORF">NTEN_LOCUS31</name>
</gene>
<dbReference type="InterPro" id="IPR001584">
    <property type="entry name" value="Integrase_cat-core"/>
</dbReference>
<dbReference type="SUPFAM" id="SSF53098">
    <property type="entry name" value="Ribonuclease H-like"/>
    <property type="match status" value="1"/>
</dbReference>
<dbReference type="Gene3D" id="3.30.420.10">
    <property type="entry name" value="Ribonuclease H-like superfamily/Ribonuclease H"/>
    <property type="match status" value="1"/>
</dbReference>
<evidence type="ECO:0000313" key="4">
    <source>
        <dbReference type="EMBL" id="CAA9993044.1"/>
    </source>
</evidence>
<dbReference type="InterPro" id="IPR041588">
    <property type="entry name" value="Integrase_H2C2"/>
</dbReference>
<dbReference type="GO" id="GO:0003676">
    <property type="term" value="F:nucleic acid binding"/>
    <property type="evidence" value="ECO:0007669"/>
    <property type="project" value="InterPro"/>
</dbReference>
<dbReference type="InterPro" id="IPR050951">
    <property type="entry name" value="Retrovirus_Pol_polyprotein"/>
</dbReference>
<dbReference type="GO" id="GO:0015074">
    <property type="term" value="P:DNA integration"/>
    <property type="evidence" value="ECO:0007669"/>
    <property type="project" value="InterPro"/>
</dbReference>
<dbReference type="PANTHER" id="PTHR37984">
    <property type="entry name" value="PROTEIN CBG26694"/>
    <property type="match status" value="1"/>
</dbReference>
<feature type="region of interest" description="Disordered" evidence="2">
    <location>
        <begin position="412"/>
        <end position="431"/>
    </location>
</feature>
<evidence type="ECO:0000259" key="3">
    <source>
        <dbReference type="PROSITE" id="PS50994"/>
    </source>
</evidence>
<sequence>MAEAQHNEMTNNFAKLVARFPIPHQDMENLLTNEEGNTTNQVMNLAVQRKVPNYLESLINDVPPFKTDDPDAIIGFLEALYDVQLTADEYFEDIVKRMAATKDSKNLKRLINDSKGGPEQPRQLAAVLTEIPELDVDLCEAQRQDPKLRDIIEALQRNEPNANYVLRDGKLFFKTSKGCLRAVVPESLRNAIFRYYHSSPIGAHQGITKTASKIASSFHFPKLLSYLRENIGSCLTCQKSKYDQSRKKGQLSSRVYTHPGEALFIDIAGELPASHRDRYKYILVCMDAFTRFTFFIPLRQATAKSVTEAIERVIFKHFGYWECLHSDNASIFRSGVRWEQGSVPGPASAKQAGRLHCGHHGPSTSSTWTSACQLERQACKPTLAYQLGRQAFNPKSVRQLGRQAFNPTSACQRGRQRIASNRGSEAESPRPICFPIRPQLSLVEPTVPGSLTTSPATATRIHT</sequence>
<dbReference type="InterPro" id="IPR036397">
    <property type="entry name" value="RNaseH_sf"/>
</dbReference>
<proteinExistence type="predicted"/>
<dbReference type="Gene3D" id="1.10.340.70">
    <property type="match status" value="1"/>
</dbReference>
<dbReference type="EC" id="2.7.7.49" evidence="1"/>
<name>A0A6H5FSR3_9HEMI</name>
<dbReference type="OrthoDB" id="7686632at2759"/>
<dbReference type="PANTHER" id="PTHR37984:SF5">
    <property type="entry name" value="PROTEIN NYNRIN-LIKE"/>
    <property type="match status" value="1"/>
</dbReference>
<protein>
    <recommendedName>
        <fullName evidence="1">RNA-directed DNA polymerase</fullName>
        <ecNumber evidence="1">2.7.7.49</ecNumber>
    </recommendedName>
</protein>
<evidence type="ECO:0000256" key="1">
    <source>
        <dbReference type="ARBA" id="ARBA00012493"/>
    </source>
</evidence>
<dbReference type="EMBL" id="CADCXU010000010">
    <property type="protein sequence ID" value="CAA9993044.1"/>
    <property type="molecule type" value="Genomic_DNA"/>
</dbReference>
<dbReference type="PROSITE" id="PS50994">
    <property type="entry name" value="INTEGRASE"/>
    <property type="match status" value="1"/>
</dbReference>
<evidence type="ECO:0000256" key="2">
    <source>
        <dbReference type="SAM" id="MobiDB-lite"/>
    </source>
</evidence>
<dbReference type="AlphaFoldDB" id="A0A6H5FSR3"/>
<dbReference type="Pfam" id="PF17921">
    <property type="entry name" value="Integrase_H2C2"/>
    <property type="match status" value="1"/>
</dbReference>
<organism evidence="4 5">
    <name type="scientific">Nesidiocoris tenuis</name>
    <dbReference type="NCBI Taxonomy" id="355587"/>
    <lineage>
        <taxon>Eukaryota</taxon>
        <taxon>Metazoa</taxon>
        <taxon>Ecdysozoa</taxon>
        <taxon>Arthropoda</taxon>
        <taxon>Hexapoda</taxon>
        <taxon>Insecta</taxon>
        <taxon>Pterygota</taxon>
        <taxon>Neoptera</taxon>
        <taxon>Paraneoptera</taxon>
        <taxon>Hemiptera</taxon>
        <taxon>Heteroptera</taxon>
        <taxon>Panheteroptera</taxon>
        <taxon>Cimicomorpha</taxon>
        <taxon>Miridae</taxon>
        <taxon>Dicyphina</taxon>
        <taxon>Nesidiocoris</taxon>
    </lineage>
</organism>
<evidence type="ECO:0000313" key="5">
    <source>
        <dbReference type="Proteomes" id="UP000479000"/>
    </source>
</evidence>
<accession>A0A6H5FSR3</accession>
<dbReference type="Proteomes" id="UP000479000">
    <property type="component" value="Unassembled WGS sequence"/>
</dbReference>
<reference evidence="4 5" key="1">
    <citation type="submission" date="2020-02" db="EMBL/GenBank/DDBJ databases">
        <authorList>
            <person name="Ferguson B K."/>
        </authorList>
    </citation>
    <scope>NUCLEOTIDE SEQUENCE [LARGE SCALE GENOMIC DNA]</scope>
</reference>
<feature type="domain" description="Integrase catalytic" evidence="3">
    <location>
        <begin position="255"/>
        <end position="340"/>
    </location>
</feature>
<dbReference type="GO" id="GO:0003964">
    <property type="term" value="F:RNA-directed DNA polymerase activity"/>
    <property type="evidence" value="ECO:0007669"/>
    <property type="project" value="UniProtKB-EC"/>
</dbReference>
<dbReference type="Pfam" id="PF00665">
    <property type="entry name" value="rve"/>
    <property type="match status" value="1"/>
</dbReference>